<protein>
    <submittedName>
        <fullName evidence="3">Cytochrome c3 hydrogenase subunit alpha</fullName>
    </submittedName>
</protein>
<dbReference type="GO" id="GO:0008901">
    <property type="term" value="F:ferredoxin hydrogenase activity"/>
    <property type="evidence" value="ECO:0007669"/>
    <property type="project" value="InterPro"/>
</dbReference>
<comment type="caution">
    <text evidence="3">The sequence shown here is derived from an EMBL/GenBank/DDBJ whole genome shotgun (WGS) entry which is preliminary data.</text>
</comment>
<keyword evidence="2" id="KW-0533">Nickel</keyword>
<keyword evidence="4" id="KW-1185">Reference proteome</keyword>
<evidence type="ECO:0000256" key="1">
    <source>
        <dbReference type="ARBA" id="ARBA00023002"/>
    </source>
</evidence>
<comment type="cofactor">
    <cofactor evidence="2">
        <name>Ni(2+)</name>
        <dbReference type="ChEBI" id="CHEBI:49786"/>
    </cofactor>
</comment>
<keyword evidence="2" id="KW-0408">Iron</keyword>
<evidence type="ECO:0000313" key="4">
    <source>
        <dbReference type="Proteomes" id="UP000054785"/>
    </source>
</evidence>
<dbReference type="EMBL" id="LNYC01000063">
    <property type="protein sequence ID" value="KTC98480.1"/>
    <property type="molecule type" value="Genomic_DNA"/>
</dbReference>
<organism evidence="3 4">
    <name type="scientific">Legionella geestiana</name>
    <dbReference type="NCBI Taxonomy" id="45065"/>
    <lineage>
        <taxon>Bacteria</taxon>
        <taxon>Pseudomonadati</taxon>
        <taxon>Pseudomonadota</taxon>
        <taxon>Gammaproteobacteria</taxon>
        <taxon>Legionellales</taxon>
        <taxon>Legionellaceae</taxon>
        <taxon>Legionella</taxon>
    </lineage>
</organism>
<dbReference type="RefSeq" id="WP_028385762.1">
    <property type="nucleotide sequence ID" value="NZ_CAAAHN010000006.1"/>
</dbReference>
<keyword evidence="2" id="KW-0479">Metal-binding</keyword>
<dbReference type="Gene3D" id="1.10.645.10">
    <property type="entry name" value="Cytochrome-c3 Hydrogenase, chain B"/>
    <property type="match status" value="1"/>
</dbReference>
<dbReference type="PROSITE" id="PS00508">
    <property type="entry name" value="NI_HGENASE_L_2"/>
    <property type="match status" value="1"/>
</dbReference>
<feature type="binding site" evidence="2">
    <location>
        <position position="372"/>
    </location>
    <ligand>
        <name>Mg(2+)</name>
        <dbReference type="ChEBI" id="CHEBI:18420"/>
    </ligand>
</feature>
<dbReference type="Pfam" id="PF00374">
    <property type="entry name" value="NiFeSe_Hases"/>
    <property type="match status" value="2"/>
</dbReference>
<feature type="binding site" evidence="2">
    <location>
        <position position="47"/>
    </location>
    <ligand>
        <name>Mg(2+)</name>
        <dbReference type="ChEBI" id="CHEBI:18420"/>
    </ligand>
</feature>
<feature type="binding site" evidence="2">
    <location>
        <position position="423"/>
    </location>
    <ligand>
        <name>Mg(2+)</name>
        <dbReference type="ChEBI" id="CHEBI:18420"/>
    </ligand>
</feature>
<dbReference type="InterPro" id="IPR001501">
    <property type="entry name" value="Ni-dep_hyd_lsu"/>
</dbReference>
<dbReference type="InterPro" id="IPR029014">
    <property type="entry name" value="NiFe-Hase_large"/>
</dbReference>
<name>A0A0W0TSI7_9GAMM</name>
<reference evidence="3 4" key="1">
    <citation type="submission" date="2015-11" db="EMBL/GenBank/DDBJ databases">
        <title>Genomic analysis of 38 Legionella species identifies large and diverse effector repertoires.</title>
        <authorList>
            <person name="Burstein D."/>
            <person name="Amaro F."/>
            <person name="Zusman T."/>
            <person name="Lifshitz Z."/>
            <person name="Cohen O."/>
            <person name="Gilbert J.A."/>
            <person name="Pupko T."/>
            <person name="Shuman H.A."/>
            <person name="Segal G."/>
        </authorList>
    </citation>
    <scope>NUCLEOTIDE SEQUENCE [LARGE SCALE GENOMIC DNA]</scope>
    <source>
        <strain evidence="3 4">ATCC 49504</strain>
    </source>
</reference>
<dbReference type="STRING" id="45065.Lgee_1557"/>
<dbReference type="PATRIC" id="fig|45065.4.peg.1690"/>
<feature type="binding site" evidence="2">
    <location>
        <position position="420"/>
    </location>
    <ligand>
        <name>Fe cation</name>
        <dbReference type="ChEBI" id="CHEBI:24875"/>
    </ligand>
</feature>
<evidence type="ECO:0000313" key="3">
    <source>
        <dbReference type="EMBL" id="KTC98480.1"/>
    </source>
</evidence>
<keyword evidence="2" id="KW-0460">Magnesium</keyword>
<feature type="binding site" evidence="2">
    <location>
        <position position="417"/>
    </location>
    <ligand>
        <name>Ni(2+)</name>
        <dbReference type="ChEBI" id="CHEBI:49786"/>
    </ligand>
</feature>
<dbReference type="Proteomes" id="UP000054785">
    <property type="component" value="Unassembled WGS sequence"/>
</dbReference>
<dbReference type="PANTHER" id="PTHR43600:SF4">
    <property type="entry name" value="CYTOSOLIC NIFE-HYDROGENASE, ALPHA SUBUNIT"/>
    <property type="match status" value="1"/>
</dbReference>
<gene>
    <name evidence="3" type="primary">hydA</name>
    <name evidence="3" type="ORF">Lgee_1557</name>
</gene>
<evidence type="ECO:0000256" key="2">
    <source>
        <dbReference type="PIRSR" id="PIRSR601501-1"/>
    </source>
</evidence>
<dbReference type="InterPro" id="IPR018194">
    <property type="entry name" value="Ni-dep_hyd_lsu_Ni_BS"/>
</dbReference>
<proteinExistence type="predicted"/>
<dbReference type="SUPFAM" id="SSF56762">
    <property type="entry name" value="HydB/Nqo4-like"/>
    <property type="match status" value="1"/>
</dbReference>
<feature type="binding site" evidence="2">
    <location>
        <position position="69"/>
    </location>
    <ligand>
        <name>Ni(2+)</name>
        <dbReference type="ChEBI" id="CHEBI:49786"/>
    </ligand>
</feature>
<accession>A0A0W0TSI7</accession>
<dbReference type="AlphaFoldDB" id="A0A0W0TSI7"/>
<sequence length="432" mass="48175">MSKPETKTLEVPILARVEGEGALRLDICGDTLAGVQLQIYEPPRLFEKFLEGRSYTEILDMVARICGICPVAYQMSATQAVEQCFAIEPAPWVRAMRRLFYCGEWMESHSLHIHFLAAPDFLGFPTALAMAEVYPEALHRGLRLQSLGHEIISFLGARAVHPVGACIGGFYKAPTRARAEELLARLKAHMADCEALVEWTASMSLGEHLHDFTAVSLRHPEEYPMNEGRIVSSRGLNIAKECFGDFFKEAQVPYSTALHCLLEGQTYLVGPLARMNNNSDRLPPVIQTLLKRLGVDFPSQNMAHSIIARAVEIYYAVLEAIAILEPYATPQESCPKIIPRAGEGFGCTEAPRGLLWHYFALDDAGRVLSTRIVPPTSQNQARIEEDLRLSLQQFGLNRPDAELRAFSEMIIRNYDPCISCSTHFLKLSVSRA</sequence>
<feature type="binding site" evidence="2">
    <location>
        <position position="66"/>
    </location>
    <ligand>
        <name>Ni(2+)</name>
        <dbReference type="ChEBI" id="CHEBI:49786"/>
    </ligand>
</feature>
<dbReference type="GO" id="GO:0016151">
    <property type="term" value="F:nickel cation binding"/>
    <property type="evidence" value="ECO:0007669"/>
    <property type="project" value="InterPro"/>
</dbReference>
<keyword evidence="1" id="KW-0560">Oxidoreductase</keyword>
<dbReference type="PANTHER" id="PTHR43600">
    <property type="entry name" value="COENZYME F420 HYDROGENASE, SUBUNIT ALPHA"/>
    <property type="match status" value="1"/>
</dbReference>
<comment type="cofactor">
    <cofactor evidence="2">
        <name>Fe cation</name>
        <dbReference type="ChEBI" id="CHEBI:24875"/>
    </cofactor>
</comment>
<feature type="binding site" evidence="2">
    <location>
        <position position="69"/>
    </location>
    <ligand>
        <name>Fe cation</name>
        <dbReference type="ChEBI" id="CHEBI:24875"/>
    </ligand>
</feature>